<feature type="compositionally biased region" description="Basic and acidic residues" evidence="1">
    <location>
        <begin position="140"/>
        <end position="160"/>
    </location>
</feature>
<dbReference type="AlphaFoldDB" id="A0A0N4Z2X9"/>
<organism evidence="2 3">
    <name type="scientific">Parastrongyloides trichosuri</name>
    <name type="common">Possum-specific nematode worm</name>
    <dbReference type="NCBI Taxonomy" id="131310"/>
    <lineage>
        <taxon>Eukaryota</taxon>
        <taxon>Metazoa</taxon>
        <taxon>Ecdysozoa</taxon>
        <taxon>Nematoda</taxon>
        <taxon>Chromadorea</taxon>
        <taxon>Rhabditida</taxon>
        <taxon>Tylenchina</taxon>
        <taxon>Panagrolaimomorpha</taxon>
        <taxon>Strongyloidoidea</taxon>
        <taxon>Strongyloididae</taxon>
        <taxon>Parastrongyloides</taxon>
    </lineage>
</organism>
<accession>A0A0N4Z2X9</accession>
<name>A0A0N4Z2X9_PARTI</name>
<feature type="region of interest" description="Disordered" evidence="1">
    <location>
        <begin position="54"/>
        <end position="199"/>
    </location>
</feature>
<protein>
    <submittedName>
        <fullName evidence="3">Phosphate acetyltransferase</fullName>
    </submittedName>
</protein>
<feature type="compositionally biased region" description="Basic and acidic residues" evidence="1">
    <location>
        <begin position="393"/>
        <end position="407"/>
    </location>
</feature>
<evidence type="ECO:0000313" key="2">
    <source>
        <dbReference type="Proteomes" id="UP000038045"/>
    </source>
</evidence>
<feature type="compositionally biased region" description="Basic residues" evidence="1">
    <location>
        <begin position="116"/>
        <end position="130"/>
    </location>
</feature>
<dbReference type="Proteomes" id="UP000038045">
    <property type="component" value="Unplaced"/>
</dbReference>
<keyword evidence="2" id="KW-1185">Reference proteome</keyword>
<reference evidence="3" key="1">
    <citation type="submission" date="2016-03" db="UniProtKB">
        <authorList>
            <consortium name="WormBaseParasite"/>
        </authorList>
    </citation>
    <scope>IDENTIFICATION</scope>
</reference>
<feature type="region of interest" description="Disordered" evidence="1">
    <location>
        <begin position="254"/>
        <end position="407"/>
    </location>
</feature>
<feature type="compositionally biased region" description="Basic and acidic residues" evidence="1">
    <location>
        <begin position="332"/>
        <end position="348"/>
    </location>
</feature>
<dbReference type="WBParaSite" id="PTRK_0000126200.1">
    <property type="protein sequence ID" value="PTRK_0000126200.1"/>
    <property type="gene ID" value="PTRK_0000126200"/>
</dbReference>
<proteinExistence type="predicted"/>
<sequence>RHRRPVHRRTGHAADHAYVPHRWRGFACGPGQRGGNQVQRYRGLRQHDALRHQLEGRTRGHLAFRRTGDLRRQRPRTRTPQDPVRRDRAGGRWRSREGWRASGDVGSADPSDRVGIRRRRPLREHRRRRDRCQAGGRSHRPVDARRHHAEDPWRQDRHASADQAGQRERRRCQDRRHRPLGEHLVPGGRADHGIAKDPRHYRWSAARGRSVRSAQAEGSGSAGRAFGHHQLRQGHQGQAAPDHQGHRWFGTRRADSEVPPAEPAGHPAPAGCRAAGCLPGQGNPGRVPPAGREDQRQAHRGDHPPDAAQGRDHRSGQQQVPERRTGRTPARYRGECTPRCPQRADRPLRSGAAGYHQGLAGDRVVHLGGLLPGDHPRADRSCRPRHQGQPARPEGKRDRRPPDPGRY</sequence>
<feature type="compositionally biased region" description="Basic and acidic residues" evidence="1">
    <location>
        <begin position="291"/>
        <end position="325"/>
    </location>
</feature>
<feature type="compositionally biased region" description="Basic and acidic residues" evidence="1">
    <location>
        <begin position="189"/>
        <end position="199"/>
    </location>
</feature>
<feature type="compositionally biased region" description="Basic and acidic residues" evidence="1">
    <location>
        <begin position="83"/>
        <end position="99"/>
    </location>
</feature>
<evidence type="ECO:0000313" key="3">
    <source>
        <dbReference type="WBParaSite" id="PTRK_0000126200.1"/>
    </source>
</evidence>
<evidence type="ECO:0000256" key="1">
    <source>
        <dbReference type="SAM" id="MobiDB-lite"/>
    </source>
</evidence>
<feature type="region of interest" description="Disordered" evidence="1">
    <location>
        <begin position="206"/>
        <end position="225"/>
    </location>
</feature>
<feature type="compositionally biased region" description="Basic residues" evidence="1">
    <location>
        <begin position="168"/>
        <end position="178"/>
    </location>
</feature>